<dbReference type="EMBL" id="QJTF01000006">
    <property type="protein sequence ID" value="PYE88765.1"/>
    <property type="molecule type" value="Genomic_DNA"/>
</dbReference>
<organism evidence="1 2">
    <name type="scientific">Phyllobacterium leguminum</name>
    <dbReference type="NCBI Taxonomy" id="314237"/>
    <lineage>
        <taxon>Bacteria</taxon>
        <taxon>Pseudomonadati</taxon>
        <taxon>Pseudomonadota</taxon>
        <taxon>Alphaproteobacteria</taxon>
        <taxon>Hyphomicrobiales</taxon>
        <taxon>Phyllobacteriaceae</taxon>
        <taxon>Phyllobacterium</taxon>
    </lineage>
</organism>
<evidence type="ECO:0000313" key="1">
    <source>
        <dbReference type="EMBL" id="PYE88765.1"/>
    </source>
</evidence>
<dbReference type="AlphaFoldDB" id="A0A318T843"/>
<name>A0A318T843_9HYPH</name>
<dbReference type="Proteomes" id="UP000247454">
    <property type="component" value="Unassembled WGS sequence"/>
</dbReference>
<sequence>MKPALPPDATLVTIMGLVDNQTEYVRAVLGNMRGYDKDCQVRLSINSNPRRPDYLIEALFYDAIDGEDVAHPQSVAIFNGRTHKGALAVEDTKRRLWSSHAMRFEAVQRLLGELRGLRVVEFAT</sequence>
<proteinExistence type="predicted"/>
<evidence type="ECO:0000313" key="2">
    <source>
        <dbReference type="Proteomes" id="UP000247454"/>
    </source>
</evidence>
<protein>
    <submittedName>
        <fullName evidence="1">Uncharacterized protein</fullName>
    </submittedName>
</protein>
<reference evidence="1 2" key="1">
    <citation type="submission" date="2018-06" db="EMBL/GenBank/DDBJ databases">
        <title>Genomic Encyclopedia of Type Strains, Phase III (KMG-III): the genomes of soil and plant-associated and newly described type strains.</title>
        <authorList>
            <person name="Whitman W."/>
        </authorList>
    </citation>
    <scope>NUCLEOTIDE SEQUENCE [LARGE SCALE GENOMIC DNA]</scope>
    <source>
        <strain evidence="1 2">ORS 1419</strain>
    </source>
</reference>
<accession>A0A318T843</accession>
<gene>
    <name evidence="1" type="ORF">C7477_106138</name>
</gene>
<comment type="caution">
    <text evidence="1">The sequence shown here is derived from an EMBL/GenBank/DDBJ whole genome shotgun (WGS) entry which is preliminary data.</text>
</comment>
<keyword evidence="2" id="KW-1185">Reference proteome</keyword>